<feature type="region of interest" description="Disordered" evidence="1">
    <location>
        <begin position="89"/>
        <end position="131"/>
    </location>
</feature>
<organism evidence="2 3">
    <name type="scientific">Hibiscus sabdariffa</name>
    <name type="common">roselle</name>
    <dbReference type="NCBI Taxonomy" id="183260"/>
    <lineage>
        <taxon>Eukaryota</taxon>
        <taxon>Viridiplantae</taxon>
        <taxon>Streptophyta</taxon>
        <taxon>Embryophyta</taxon>
        <taxon>Tracheophyta</taxon>
        <taxon>Spermatophyta</taxon>
        <taxon>Magnoliopsida</taxon>
        <taxon>eudicotyledons</taxon>
        <taxon>Gunneridae</taxon>
        <taxon>Pentapetalae</taxon>
        <taxon>rosids</taxon>
        <taxon>malvids</taxon>
        <taxon>Malvales</taxon>
        <taxon>Malvaceae</taxon>
        <taxon>Malvoideae</taxon>
        <taxon>Hibiscus</taxon>
    </lineage>
</organism>
<dbReference type="Proteomes" id="UP001396334">
    <property type="component" value="Unassembled WGS sequence"/>
</dbReference>
<proteinExistence type="predicted"/>
<name>A0ABR2U1G9_9ROSI</name>
<feature type="region of interest" description="Disordered" evidence="1">
    <location>
        <begin position="1"/>
        <end position="67"/>
    </location>
</feature>
<evidence type="ECO:0000313" key="3">
    <source>
        <dbReference type="Proteomes" id="UP001396334"/>
    </source>
</evidence>
<feature type="compositionally biased region" description="Polar residues" evidence="1">
    <location>
        <begin position="55"/>
        <end position="67"/>
    </location>
</feature>
<reference evidence="2 3" key="1">
    <citation type="journal article" date="2024" name="G3 (Bethesda)">
        <title>Genome assembly of Hibiscus sabdariffa L. provides insights into metabolisms of medicinal natural products.</title>
        <authorList>
            <person name="Kim T."/>
        </authorList>
    </citation>
    <scope>NUCLEOTIDE SEQUENCE [LARGE SCALE GENOMIC DNA]</scope>
    <source>
        <strain evidence="2">TK-2024</strain>
        <tissue evidence="2">Old leaves</tissue>
    </source>
</reference>
<gene>
    <name evidence="2" type="ORF">V6N11_071669</name>
</gene>
<protein>
    <submittedName>
        <fullName evidence="2">Uncharacterized protein</fullName>
    </submittedName>
</protein>
<dbReference type="EMBL" id="JBBPBN010000003">
    <property type="protein sequence ID" value="KAK9043324.1"/>
    <property type="molecule type" value="Genomic_DNA"/>
</dbReference>
<accession>A0ABR2U1G9</accession>
<comment type="caution">
    <text evidence="2">The sequence shown here is derived from an EMBL/GenBank/DDBJ whole genome shotgun (WGS) entry which is preliminary data.</text>
</comment>
<evidence type="ECO:0000256" key="1">
    <source>
        <dbReference type="SAM" id="MobiDB-lite"/>
    </source>
</evidence>
<sequence>MIDIDGIPDSWERPGSPVSTFVQPESKKGHVEDEKMEESCNPGETLVTNKRRHNGNNQGTLGASSENSKAKEVVGSWFVALSVLQGDVEEQREAQPVVGSIGASKGSLPTKSAKLSGGVDALTNAGRTCKT</sequence>
<keyword evidence="3" id="KW-1185">Reference proteome</keyword>
<evidence type="ECO:0000313" key="2">
    <source>
        <dbReference type="EMBL" id="KAK9043324.1"/>
    </source>
</evidence>